<dbReference type="Gene3D" id="3.40.640.10">
    <property type="entry name" value="Type I PLP-dependent aspartate aminotransferase-like (Major domain)"/>
    <property type="match status" value="2"/>
</dbReference>
<feature type="domain" description="Glycine dehydrogenase C-terminal" evidence="9">
    <location>
        <begin position="769"/>
        <end position="873"/>
    </location>
</feature>
<evidence type="ECO:0000259" key="7">
    <source>
        <dbReference type="Pfam" id="PF00266"/>
    </source>
</evidence>
<evidence type="ECO:0000259" key="9">
    <source>
        <dbReference type="Pfam" id="PF21478"/>
    </source>
</evidence>
<evidence type="ECO:0000256" key="2">
    <source>
        <dbReference type="ARBA" id="ARBA00003788"/>
    </source>
</evidence>
<sequence length="892" mass="95994">MWDQALQGVSDADRQVMLEALGLPDGDALFRQIPTEFRLSELPDMPPALSEWELTREMRARAQENTDCLEYACFLGAGVYAHHVPAVIDAIAARGEFLTAYTPYQPEMSQGLLSALNDFTTKISAVTGLPVVTSSHYDGATALAEATWMAVQKTGRQKIAVSPNLLPQYREVLDTYCRGRSVQIVPLDADPVTGETRDDAPGDDVAAIVLQSPNAFGVLERAEKLSAIARDTGALMIGAMHPHLVFRDGPRPADLFDILVFEGQPLGLHMFAGGAHLGILACRDELRRYTPGRLIGRVSDIFGRPALALVYEDREQHVARDRATSNICSNQALNALRAGAYMALYGSQGIAGFAARAARAAQTLRSALAALPGVSLPLSGAVFNEFVADFGTLERRNKVVDGLGAAGIFAGVPMERHPRLTPSQLLIATTETTGAETVRAYVAAVCDALNIAHKALAEPVKVPATDDGFYSHPDLEPVPEVGLVRRYTMYSRNNFGVDTGSYPLGSCTMKYNPKRNDLLTEQPGFQALHPLQPPETLSGLCRIYDELKTAIAALTGLDAVDLTPAAGAHGELKGLTIARRYFEDRGETLRTEVIIPDSAHGTNPASASMVGFTCRIVPTRADGLMDAQAFREVLSERTAVVMTTNPSTFGLFEEEIGDLAAAVHEAGALLYYDGANMNALMGHTSPGRMGFDIAHINLHKTFSTPHGGGGPGAGPISVRAFLAKYLTPGLSDPLAPDPLRIKLWYGHVSVLLRAWAYIRSLGADGLKQASADAVLNANYLMRALEPVIPPVFDRPCMHEALLDGSRLPVSTLDLAKRMIDFDVHPPTLVGAGCVYYGEDMAQAMLFEPTETESKADLDRLVRIITDILKEAREDASVAGNAPHTSPVARLVV</sequence>
<evidence type="ECO:0000313" key="10">
    <source>
        <dbReference type="EMBL" id="QJF52888.1"/>
    </source>
</evidence>
<gene>
    <name evidence="10" type="ORF">G3256_17770</name>
</gene>
<dbReference type="FunFam" id="3.40.640.10:FF:000224">
    <property type="entry name" value="Probable glycine dehydrogenase (decarboxylating) subunit 2"/>
    <property type="match status" value="1"/>
</dbReference>
<dbReference type="Gene3D" id="3.90.1150.10">
    <property type="entry name" value="Aspartate Aminotransferase, domain 1"/>
    <property type="match status" value="2"/>
</dbReference>
<dbReference type="InterPro" id="IPR049315">
    <property type="entry name" value="GDC-P_N"/>
</dbReference>
<feature type="domain" description="Glycine cleavage system P-protein N-terminal" evidence="8">
    <location>
        <begin position="8"/>
        <end position="439"/>
    </location>
</feature>
<dbReference type="GO" id="GO:0019464">
    <property type="term" value="P:glycine decarboxylation via glycine cleavage system"/>
    <property type="evidence" value="ECO:0007669"/>
    <property type="project" value="TreeGrafter"/>
</dbReference>
<keyword evidence="11" id="KW-1185">Reference proteome</keyword>
<comment type="cofactor">
    <cofactor evidence="1">
        <name>pyridoxal 5'-phosphate</name>
        <dbReference type="ChEBI" id="CHEBI:597326"/>
    </cofactor>
</comment>
<dbReference type="RefSeq" id="WP_169642105.1">
    <property type="nucleotide sequence ID" value="NZ_CP048788.1"/>
</dbReference>
<dbReference type="EC" id="1.4.4.2" evidence="3"/>
<keyword evidence="5 10" id="KW-0560">Oxidoreductase</keyword>
<dbReference type="GO" id="GO:0004375">
    <property type="term" value="F:glycine dehydrogenase (decarboxylating) activity"/>
    <property type="evidence" value="ECO:0007669"/>
    <property type="project" value="UniProtKB-EC"/>
</dbReference>
<evidence type="ECO:0000256" key="5">
    <source>
        <dbReference type="ARBA" id="ARBA00023002"/>
    </source>
</evidence>
<dbReference type="GO" id="GO:0005829">
    <property type="term" value="C:cytosol"/>
    <property type="evidence" value="ECO:0007669"/>
    <property type="project" value="TreeGrafter"/>
</dbReference>
<protein>
    <recommendedName>
        <fullName evidence="3">glycine dehydrogenase (aminomethyl-transferring)</fullName>
        <ecNumber evidence="3">1.4.4.2</ecNumber>
    </recommendedName>
</protein>
<feature type="domain" description="Aminotransferase class V" evidence="7">
    <location>
        <begin position="592"/>
        <end position="707"/>
    </location>
</feature>
<evidence type="ECO:0000259" key="8">
    <source>
        <dbReference type="Pfam" id="PF02347"/>
    </source>
</evidence>
<reference evidence="10 11" key="1">
    <citation type="submission" date="2020-02" db="EMBL/GenBank/DDBJ databases">
        <title>Genome sequence of Roseobacter ponti.</title>
        <authorList>
            <person name="Hollensteiner J."/>
            <person name="Schneider D."/>
            <person name="Poehlein A."/>
            <person name="Daniel R."/>
        </authorList>
    </citation>
    <scope>NUCLEOTIDE SEQUENCE [LARGE SCALE GENOMIC DNA]</scope>
    <source>
        <strain evidence="10 11">DSM 106830</strain>
    </source>
</reference>
<dbReference type="GO" id="GO:0005960">
    <property type="term" value="C:glycine cleavage complex"/>
    <property type="evidence" value="ECO:0007669"/>
    <property type="project" value="TreeGrafter"/>
</dbReference>
<dbReference type="PANTHER" id="PTHR11773:SF1">
    <property type="entry name" value="GLYCINE DEHYDROGENASE (DECARBOXYLATING), MITOCHONDRIAL"/>
    <property type="match status" value="1"/>
</dbReference>
<evidence type="ECO:0000256" key="1">
    <source>
        <dbReference type="ARBA" id="ARBA00001933"/>
    </source>
</evidence>
<dbReference type="InterPro" id="IPR015424">
    <property type="entry name" value="PyrdxlP-dep_Trfase"/>
</dbReference>
<dbReference type="Pfam" id="PF00266">
    <property type="entry name" value="Aminotran_5"/>
    <property type="match status" value="1"/>
</dbReference>
<dbReference type="NCBIfam" id="NF003346">
    <property type="entry name" value="PRK04366.1"/>
    <property type="match status" value="1"/>
</dbReference>
<evidence type="ECO:0000256" key="3">
    <source>
        <dbReference type="ARBA" id="ARBA00012134"/>
    </source>
</evidence>
<dbReference type="InterPro" id="IPR015421">
    <property type="entry name" value="PyrdxlP-dep_Trfase_major"/>
</dbReference>
<dbReference type="KEGG" id="rpon:G3256_17770"/>
<dbReference type="GO" id="GO:0016594">
    <property type="term" value="F:glycine binding"/>
    <property type="evidence" value="ECO:0007669"/>
    <property type="project" value="TreeGrafter"/>
</dbReference>
<dbReference type="EMBL" id="CP048788">
    <property type="protein sequence ID" value="QJF52888.1"/>
    <property type="molecule type" value="Genomic_DNA"/>
</dbReference>
<name>A0A858SY06_9RHOB</name>
<organism evidence="10 11">
    <name type="scientific">Roseobacter ponti</name>
    <dbReference type="NCBI Taxonomy" id="1891787"/>
    <lineage>
        <taxon>Bacteria</taxon>
        <taxon>Pseudomonadati</taxon>
        <taxon>Pseudomonadota</taxon>
        <taxon>Alphaproteobacteria</taxon>
        <taxon>Rhodobacterales</taxon>
        <taxon>Roseobacteraceae</taxon>
        <taxon>Roseobacter</taxon>
    </lineage>
</organism>
<evidence type="ECO:0000256" key="6">
    <source>
        <dbReference type="ARBA" id="ARBA00049026"/>
    </source>
</evidence>
<dbReference type="InterPro" id="IPR000192">
    <property type="entry name" value="Aminotrans_V_dom"/>
</dbReference>
<comment type="function">
    <text evidence="2">The glycine cleavage system catalyzes the degradation of glycine. The P protein binds the alpha-amino group of glycine through its pyridoxal phosphate cofactor; CO(2) is released and the remaining methylamine moiety is then transferred to the lipoamide cofactor of the H protein.</text>
</comment>
<keyword evidence="4" id="KW-0663">Pyridoxal phosphate</keyword>
<dbReference type="Proteomes" id="UP000503308">
    <property type="component" value="Chromosome"/>
</dbReference>
<evidence type="ECO:0000313" key="11">
    <source>
        <dbReference type="Proteomes" id="UP000503308"/>
    </source>
</evidence>
<dbReference type="SUPFAM" id="SSF53383">
    <property type="entry name" value="PLP-dependent transferases"/>
    <property type="match status" value="2"/>
</dbReference>
<proteinExistence type="predicted"/>
<dbReference type="Pfam" id="PF02347">
    <property type="entry name" value="GDC-P"/>
    <property type="match status" value="1"/>
</dbReference>
<dbReference type="NCBIfam" id="NF001696">
    <property type="entry name" value="PRK00451.1"/>
    <property type="match status" value="1"/>
</dbReference>
<evidence type="ECO:0000256" key="4">
    <source>
        <dbReference type="ARBA" id="ARBA00022898"/>
    </source>
</evidence>
<dbReference type="AlphaFoldDB" id="A0A858SY06"/>
<dbReference type="InterPro" id="IPR015422">
    <property type="entry name" value="PyrdxlP-dep_Trfase_small"/>
</dbReference>
<dbReference type="InterPro" id="IPR049316">
    <property type="entry name" value="GDC-P_C"/>
</dbReference>
<comment type="catalytic activity">
    <reaction evidence="6">
        <text>N(6)-[(R)-lipoyl]-L-lysyl-[glycine-cleavage complex H protein] + glycine + H(+) = N(6)-[(R)-S(8)-aminomethyldihydrolipoyl]-L-lysyl-[glycine-cleavage complex H protein] + CO2</text>
        <dbReference type="Rhea" id="RHEA:24304"/>
        <dbReference type="Rhea" id="RHEA-COMP:10494"/>
        <dbReference type="Rhea" id="RHEA-COMP:10495"/>
        <dbReference type="ChEBI" id="CHEBI:15378"/>
        <dbReference type="ChEBI" id="CHEBI:16526"/>
        <dbReference type="ChEBI" id="CHEBI:57305"/>
        <dbReference type="ChEBI" id="CHEBI:83099"/>
        <dbReference type="ChEBI" id="CHEBI:83143"/>
        <dbReference type="EC" id="1.4.4.2"/>
    </reaction>
</comment>
<dbReference type="InterPro" id="IPR020581">
    <property type="entry name" value="GDC_P"/>
</dbReference>
<dbReference type="GO" id="GO:0030170">
    <property type="term" value="F:pyridoxal phosphate binding"/>
    <property type="evidence" value="ECO:0007669"/>
    <property type="project" value="TreeGrafter"/>
</dbReference>
<accession>A0A858SY06</accession>
<dbReference type="Pfam" id="PF21478">
    <property type="entry name" value="GcvP2_C"/>
    <property type="match status" value="1"/>
</dbReference>
<dbReference type="PANTHER" id="PTHR11773">
    <property type="entry name" value="GLYCINE DEHYDROGENASE, DECARBOXYLATING"/>
    <property type="match status" value="1"/>
</dbReference>